<evidence type="ECO:0000256" key="2">
    <source>
        <dbReference type="ARBA" id="ARBA00022690"/>
    </source>
</evidence>
<protein>
    <submittedName>
        <fullName evidence="4">Uncharacterized protein</fullName>
    </submittedName>
</protein>
<proteinExistence type="inferred from homology"/>
<dbReference type="PANTHER" id="PTHR33091:SF7">
    <property type="entry name" value="INHIBITOR I FAMILY PROTEIN"/>
    <property type="match status" value="1"/>
</dbReference>
<dbReference type="EMBL" id="PQIB02000003">
    <property type="protein sequence ID" value="RLN28880.1"/>
    <property type="molecule type" value="Genomic_DNA"/>
</dbReference>
<evidence type="ECO:0000313" key="5">
    <source>
        <dbReference type="Proteomes" id="UP000275267"/>
    </source>
</evidence>
<keyword evidence="2" id="KW-0646">Protease inhibitor</keyword>
<dbReference type="PANTHER" id="PTHR33091">
    <property type="entry name" value="PROTEIN, PUTATIVE, EXPRESSED-RELATED"/>
    <property type="match status" value="1"/>
</dbReference>
<dbReference type="SUPFAM" id="SSF54654">
    <property type="entry name" value="CI-2 family of serine protease inhibitors"/>
    <property type="match status" value="1"/>
</dbReference>
<keyword evidence="5" id="KW-1185">Reference proteome</keyword>
<organism evidence="4 5">
    <name type="scientific">Panicum miliaceum</name>
    <name type="common">Proso millet</name>
    <name type="synonym">Broomcorn millet</name>
    <dbReference type="NCBI Taxonomy" id="4540"/>
    <lineage>
        <taxon>Eukaryota</taxon>
        <taxon>Viridiplantae</taxon>
        <taxon>Streptophyta</taxon>
        <taxon>Embryophyta</taxon>
        <taxon>Tracheophyta</taxon>
        <taxon>Spermatophyta</taxon>
        <taxon>Magnoliopsida</taxon>
        <taxon>Liliopsida</taxon>
        <taxon>Poales</taxon>
        <taxon>Poaceae</taxon>
        <taxon>PACMAD clade</taxon>
        <taxon>Panicoideae</taxon>
        <taxon>Panicodae</taxon>
        <taxon>Paniceae</taxon>
        <taxon>Panicinae</taxon>
        <taxon>Panicum</taxon>
        <taxon>Panicum sect. Panicum</taxon>
    </lineage>
</organism>
<evidence type="ECO:0000256" key="1">
    <source>
        <dbReference type="ARBA" id="ARBA00008210"/>
    </source>
</evidence>
<dbReference type="Pfam" id="PF00280">
    <property type="entry name" value="potato_inhibit"/>
    <property type="match status" value="1"/>
</dbReference>
<comment type="caution">
    <text evidence="4">The sequence shown here is derived from an EMBL/GenBank/DDBJ whole genome shotgun (WGS) entry which is preliminary data.</text>
</comment>
<comment type="similarity">
    <text evidence="1">Belongs to the protease inhibitor I13 (potato type I serine protease inhibitor) family.</text>
</comment>
<keyword evidence="3" id="KW-0722">Serine protease inhibitor</keyword>
<dbReference type="InterPro" id="IPR036354">
    <property type="entry name" value="Prot_inh_pot1_sf"/>
</dbReference>
<dbReference type="PROSITE" id="PS00285">
    <property type="entry name" value="POTATO_INHIBITOR"/>
    <property type="match status" value="1"/>
</dbReference>
<accession>A0A3L6SWT3</accession>
<sequence length="157" mass="17482">MSTYILHQLFSSITIHVVLDTPGLVIHIGAKLTENRPRLYPRLRILRTQLVKMYGTVWTHTSRKIREGQILHIPKVRGMVESEDRPAKMSGDSGKSSWPEVVGLPAEAAKQKILADRPDVQVVVLPVGSFVTTEFNPKRVRVFVNPAGDVAQVPKIG</sequence>
<evidence type="ECO:0000256" key="3">
    <source>
        <dbReference type="ARBA" id="ARBA00022900"/>
    </source>
</evidence>
<name>A0A3L6SWT3_PANMI</name>
<dbReference type="PRINTS" id="PR00292">
    <property type="entry name" value="POTATOINHBTR"/>
</dbReference>
<dbReference type="GO" id="GO:0004867">
    <property type="term" value="F:serine-type endopeptidase inhibitor activity"/>
    <property type="evidence" value="ECO:0007669"/>
    <property type="project" value="UniProtKB-KW"/>
</dbReference>
<reference evidence="5" key="1">
    <citation type="journal article" date="2019" name="Nat. Commun.">
        <title>The genome of broomcorn millet.</title>
        <authorList>
            <person name="Zou C."/>
            <person name="Miki D."/>
            <person name="Li D."/>
            <person name="Tang Q."/>
            <person name="Xiao L."/>
            <person name="Rajput S."/>
            <person name="Deng P."/>
            <person name="Jia W."/>
            <person name="Huang R."/>
            <person name="Zhang M."/>
            <person name="Sun Y."/>
            <person name="Hu J."/>
            <person name="Fu X."/>
            <person name="Schnable P.S."/>
            <person name="Li F."/>
            <person name="Zhang H."/>
            <person name="Feng B."/>
            <person name="Zhu X."/>
            <person name="Liu R."/>
            <person name="Schnable J.C."/>
            <person name="Zhu J.-K."/>
            <person name="Zhang H."/>
        </authorList>
    </citation>
    <scope>NUCLEOTIDE SEQUENCE [LARGE SCALE GENOMIC DNA]</scope>
</reference>
<dbReference type="InterPro" id="IPR000864">
    <property type="entry name" value="Prot_inh_pot1"/>
</dbReference>
<gene>
    <name evidence="4" type="ORF">C2845_PM05G20060</name>
</gene>
<dbReference type="STRING" id="4540.A0A3L6SWT3"/>
<dbReference type="AlphaFoldDB" id="A0A3L6SWT3"/>
<dbReference type="GO" id="GO:0009611">
    <property type="term" value="P:response to wounding"/>
    <property type="evidence" value="ECO:0007669"/>
    <property type="project" value="InterPro"/>
</dbReference>
<evidence type="ECO:0000313" key="4">
    <source>
        <dbReference type="EMBL" id="RLN28880.1"/>
    </source>
</evidence>
<dbReference type="Proteomes" id="UP000275267">
    <property type="component" value="Unassembled WGS sequence"/>
</dbReference>
<dbReference type="Gene3D" id="3.30.10.10">
    <property type="entry name" value="Trypsin Inhibitor V, subunit A"/>
    <property type="match status" value="1"/>
</dbReference>
<dbReference type="OrthoDB" id="626959at2759"/>